<feature type="domain" description="OmpA-like" evidence="6">
    <location>
        <begin position="103"/>
        <end position="221"/>
    </location>
</feature>
<name>A0AA49GN81_9BACT</name>
<gene>
    <name evidence="7" type="ORF">K4G66_04370</name>
</gene>
<comment type="subcellular location">
    <subcellularLocation>
        <location evidence="1">Cell outer membrane</location>
    </subcellularLocation>
</comment>
<protein>
    <submittedName>
        <fullName evidence="7">OmpA family protein</fullName>
    </submittedName>
</protein>
<feature type="region of interest" description="Disordered" evidence="5">
    <location>
        <begin position="191"/>
        <end position="211"/>
    </location>
</feature>
<reference evidence="7" key="1">
    <citation type="journal article" date="2023" name="Comput. Struct. Biotechnol. J.">
        <title>Discovery of a novel marine Bacteroidetes with a rich repertoire of carbohydrate-active enzymes.</title>
        <authorList>
            <person name="Chen B."/>
            <person name="Liu G."/>
            <person name="Chen Q."/>
            <person name="Wang H."/>
            <person name="Liu L."/>
            <person name="Tang K."/>
        </authorList>
    </citation>
    <scope>NUCLEOTIDE SEQUENCE</scope>
    <source>
        <strain evidence="7">TK19036</strain>
    </source>
</reference>
<dbReference type="InterPro" id="IPR006690">
    <property type="entry name" value="OMPA-like_CS"/>
</dbReference>
<dbReference type="Gene3D" id="3.30.1330.60">
    <property type="entry name" value="OmpA-like domain"/>
    <property type="match status" value="1"/>
</dbReference>
<dbReference type="SUPFAM" id="SSF103088">
    <property type="entry name" value="OmpA-like"/>
    <property type="match status" value="1"/>
</dbReference>
<dbReference type="AlphaFoldDB" id="A0AA49GN81"/>
<dbReference type="PANTHER" id="PTHR30329">
    <property type="entry name" value="STATOR ELEMENT OF FLAGELLAR MOTOR COMPLEX"/>
    <property type="match status" value="1"/>
</dbReference>
<dbReference type="InterPro" id="IPR036737">
    <property type="entry name" value="OmpA-like_sf"/>
</dbReference>
<evidence type="ECO:0000256" key="2">
    <source>
        <dbReference type="ARBA" id="ARBA00023136"/>
    </source>
</evidence>
<evidence type="ECO:0000256" key="1">
    <source>
        <dbReference type="ARBA" id="ARBA00004442"/>
    </source>
</evidence>
<organism evidence="7">
    <name type="scientific">Roseihalotalea indica</name>
    <dbReference type="NCBI Taxonomy" id="2867963"/>
    <lineage>
        <taxon>Bacteria</taxon>
        <taxon>Pseudomonadati</taxon>
        <taxon>Bacteroidota</taxon>
        <taxon>Cytophagia</taxon>
        <taxon>Cytophagales</taxon>
        <taxon>Catalimonadaceae</taxon>
        <taxon>Roseihalotalea</taxon>
    </lineage>
</organism>
<dbReference type="PANTHER" id="PTHR30329:SF21">
    <property type="entry name" value="LIPOPROTEIN YIAD-RELATED"/>
    <property type="match status" value="1"/>
</dbReference>
<dbReference type="PRINTS" id="PR01023">
    <property type="entry name" value="NAFLGMOTY"/>
</dbReference>
<evidence type="ECO:0000256" key="5">
    <source>
        <dbReference type="SAM" id="MobiDB-lite"/>
    </source>
</evidence>
<dbReference type="PROSITE" id="PS01068">
    <property type="entry name" value="OMPA_1"/>
    <property type="match status" value="1"/>
</dbReference>
<proteinExistence type="predicted"/>
<evidence type="ECO:0000256" key="4">
    <source>
        <dbReference type="PROSITE-ProRule" id="PRU00473"/>
    </source>
</evidence>
<dbReference type="EMBL" id="CP120682">
    <property type="protein sequence ID" value="WKN37942.1"/>
    <property type="molecule type" value="Genomic_DNA"/>
</dbReference>
<sequence length="236" mass="24857">MRHTLKRLPQSFTQWVLVIGILANIQLLTGCASTNNTTKGGAIGAGAGGALGAVIGNASGNTAVGAIIGASVGGAAGAVIGRQMDKQAEELQQDLGNATVERVGEGIKITFDSGLLFDFDSDDLRGVTEQDLSEMAETLKKYSDTNILIEGHTDATGSDDYNQDLSEERAASVANYLQQLGVERSRVTTHGYGENQPVAENDTEAGRQQNRRVEVAIYANDKMVKAAEKGDLEVEG</sequence>
<dbReference type="PROSITE" id="PS51257">
    <property type="entry name" value="PROKAR_LIPOPROTEIN"/>
    <property type="match status" value="1"/>
</dbReference>
<dbReference type="InterPro" id="IPR006664">
    <property type="entry name" value="OMP_bac"/>
</dbReference>
<dbReference type="Pfam" id="PF00691">
    <property type="entry name" value="OmpA"/>
    <property type="match status" value="1"/>
</dbReference>
<dbReference type="Pfam" id="PF13488">
    <property type="entry name" value="Gly-zipper_Omp"/>
    <property type="match status" value="1"/>
</dbReference>
<dbReference type="PROSITE" id="PS51123">
    <property type="entry name" value="OMPA_2"/>
    <property type="match status" value="1"/>
</dbReference>
<accession>A0AA49GN81</accession>
<dbReference type="GO" id="GO:0009279">
    <property type="term" value="C:cell outer membrane"/>
    <property type="evidence" value="ECO:0007669"/>
    <property type="project" value="UniProtKB-SubCell"/>
</dbReference>
<dbReference type="InterPro" id="IPR050330">
    <property type="entry name" value="Bact_OuterMem_StrucFunc"/>
</dbReference>
<reference evidence="7" key="2">
    <citation type="journal article" date="2024" name="Antonie Van Leeuwenhoek">
        <title>Roseihalotalea indica gen. nov., sp. nov., a halophilic Bacteroidetes from mesopelagic Southwest Indian Ocean with higher carbohydrate metabolic potential.</title>
        <authorList>
            <person name="Chen B."/>
            <person name="Zhang M."/>
            <person name="Lin D."/>
            <person name="Ye J."/>
            <person name="Tang K."/>
        </authorList>
    </citation>
    <scope>NUCLEOTIDE SEQUENCE</scope>
    <source>
        <strain evidence="7">TK19036</strain>
    </source>
</reference>
<dbReference type="InterPro" id="IPR006665">
    <property type="entry name" value="OmpA-like"/>
</dbReference>
<dbReference type="InterPro" id="IPR039567">
    <property type="entry name" value="Gly-zipper"/>
</dbReference>
<keyword evidence="3" id="KW-0998">Cell outer membrane</keyword>
<dbReference type="PRINTS" id="PR01021">
    <property type="entry name" value="OMPADOMAIN"/>
</dbReference>
<dbReference type="CDD" id="cd07185">
    <property type="entry name" value="OmpA_C-like"/>
    <property type="match status" value="1"/>
</dbReference>
<keyword evidence="2 4" id="KW-0472">Membrane</keyword>
<evidence type="ECO:0000313" key="7">
    <source>
        <dbReference type="EMBL" id="WKN37942.1"/>
    </source>
</evidence>
<evidence type="ECO:0000259" key="6">
    <source>
        <dbReference type="PROSITE" id="PS51123"/>
    </source>
</evidence>
<evidence type="ECO:0000256" key="3">
    <source>
        <dbReference type="ARBA" id="ARBA00023237"/>
    </source>
</evidence>